<reference evidence="1" key="1">
    <citation type="journal article" date="2004" name="Nature">
        <title>Genome duplication in the teleost fish Tetraodon nigroviridis reveals the early vertebrate proto-karyotype.</title>
        <authorList>
            <person name="Jaillon O."/>
            <person name="Aury J.-M."/>
            <person name="Brunet F."/>
            <person name="Petit J.-L."/>
            <person name="Stange-Thomann N."/>
            <person name="Mauceli E."/>
            <person name="Bouneau L."/>
            <person name="Fischer C."/>
            <person name="Ozouf-Costaz C."/>
            <person name="Bernot A."/>
            <person name="Nicaud S."/>
            <person name="Jaffe D."/>
            <person name="Fisher S."/>
            <person name="Lutfalla G."/>
            <person name="Dossat C."/>
            <person name="Segurens B."/>
            <person name="Dasilva C."/>
            <person name="Salanoubat M."/>
            <person name="Levy M."/>
            <person name="Boudet N."/>
            <person name="Castellano S."/>
            <person name="Anthouard V."/>
            <person name="Jubin C."/>
            <person name="Castelli V."/>
            <person name="Katinka M."/>
            <person name="Vacherie B."/>
            <person name="Biemont C."/>
            <person name="Skalli Z."/>
            <person name="Cattolico L."/>
            <person name="Poulain J."/>
            <person name="De Berardinis V."/>
            <person name="Cruaud C."/>
            <person name="Duprat S."/>
            <person name="Brottier P."/>
            <person name="Coutanceau J.-P."/>
            <person name="Gouzy J."/>
            <person name="Parra G."/>
            <person name="Lardier G."/>
            <person name="Chapple C."/>
            <person name="McKernan K.J."/>
            <person name="McEwan P."/>
            <person name="Bosak S."/>
            <person name="Kellis M."/>
            <person name="Volff J.-N."/>
            <person name="Guigo R."/>
            <person name="Zody M.C."/>
            <person name="Mesirov J."/>
            <person name="Lindblad-Toh K."/>
            <person name="Birren B."/>
            <person name="Nusbaum C."/>
            <person name="Kahn D."/>
            <person name="Robinson-Rechavi M."/>
            <person name="Laudet V."/>
            <person name="Schachter V."/>
            <person name="Quetier F."/>
            <person name="Saurin W."/>
            <person name="Scarpelli C."/>
            <person name="Wincker P."/>
            <person name="Lander E.S."/>
            <person name="Weissenbach J."/>
            <person name="Roest Crollius H."/>
        </authorList>
    </citation>
    <scope>NUCLEOTIDE SEQUENCE [LARGE SCALE GENOMIC DNA]</scope>
</reference>
<comment type="caution">
    <text evidence="1">The sequence shown here is derived from an EMBL/GenBank/DDBJ whole genome shotgun (WGS) entry which is preliminary data.</text>
</comment>
<gene>
    <name evidence="1" type="ORF">GSTENG00036015001</name>
</gene>
<dbReference type="Gene3D" id="3.90.1150.10">
    <property type="entry name" value="Aspartate Aminotransferase, domain 1"/>
    <property type="match status" value="1"/>
</dbReference>
<dbReference type="InterPro" id="IPR015424">
    <property type="entry name" value="PyrdxlP-dep_Trfase"/>
</dbReference>
<name>Q4RDN5_TETNG</name>
<protein>
    <submittedName>
        <fullName evidence="1">(spotted green pufferfish) hypothetical protein</fullName>
    </submittedName>
</protein>
<dbReference type="InterPro" id="IPR015422">
    <property type="entry name" value="PyrdxlP-dep_Trfase_small"/>
</dbReference>
<evidence type="ECO:0000313" key="1">
    <source>
        <dbReference type="EMBL" id="CAG13497.1"/>
    </source>
</evidence>
<sequence length="53" mass="5788">FGGNPVSCAIGFTRPGRHGKKKDLQGNAARVGRHLTRLLAEQKQKHPLIGDVR</sequence>
<feature type="non-terminal residue" evidence="1">
    <location>
        <position position="1"/>
    </location>
</feature>
<accession>Q4RDN5</accession>
<dbReference type="KEGG" id="tng:GSTEN00036015G001"/>
<dbReference type="EMBL" id="CAAE01016097">
    <property type="protein sequence ID" value="CAG13497.1"/>
    <property type="molecule type" value="Genomic_DNA"/>
</dbReference>
<reference evidence="1" key="2">
    <citation type="submission" date="2004-02" db="EMBL/GenBank/DDBJ databases">
        <authorList>
            <consortium name="Genoscope"/>
            <consortium name="Whitehead Institute Centre for Genome Research"/>
        </authorList>
    </citation>
    <scope>NUCLEOTIDE SEQUENCE</scope>
</reference>
<dbReference type="SUPFAM" id="SSF53383">
    <property type="entry name" value="PLP-dependent transferases"/>
    <property type="match status" value="1"/>
</dbReference>
<organism evidence="1">
    <name type="scientific">Tetraodon nigroviridis</name>
    <name type="common">Spotted green pufferfish</name>
    <name type="synonym">Chelonodon nigroviridis</name>
    <dbReference type="NCBI Taxonomy" id="99883"/>
    <lineage>
        <taxon>Eukaryota</taxon>
        <taxon>Metazoa</taxon>
        <taxon>Chordata</taxon>
        <taxon>Craniata</taxon>
        <taxon>Vertebrata</taxon>
        <taxon>Euteleostomi</taxon>
        <taxon>Actinopterygii</taxon>
        <taxon>Neopterygii</taxon>
        <taxon>Teleostei</taxon>
        <taxon>Neoteleostei</taxon>
        <taxon>Acanthomorphata</taxon>
        <taxon>Eupercaria</taxon>
        <taxon>Tetraodontiformes</taxon>
        <taxon>Tetradontoidea</taxon>
        <taxon>Tetraodontidae</taxon>
        <taxon>Tetraodon</taxon>
    </lineage>
</organism>
<dbReference type="AlphaFoldDB" id="Q4RDN5"/>
<proteinExistence type="predicted"/>